<evidence type="ECO:0000313" key="2">
    <source>
        <dbReference type="Proteomes" id="UP001230649"/>
    </source>
</evidence>
<accession>A0ACC2WJN9</accession>
<dbReference type="EMBL" id="JASBWS010000018">
    <property type="protein sequence ID" value="KAJ9111560.1"/>
    <property type="molecule type" value="Genomic_DNA"/>
</dbReference>
<proteinExistence type="predicted"/>
<keyword evidence="2" id="KW-1185">Reference proteome</keyword>
<organism evidence="1 2">
    <name type="scientific">Naganishia adeliensis</name>
    <dbReference type="NCBI Taxonomy" id="92952"/>
    <lineage>
        <taxon>Eukaryota</taxon>
        <taxon>Fungi</taxon>
        <taxon>Dikarya</taxon>
        <taxon>Basidiomycota</taxon>
        <taxon>Agaricomycotina</taxon>
        <taxon>Tremellomycetes</taxon>
        <taxon>Filobasidiales</taxon>
        <taxon>Filobasidiaceae</taxon>
        <taxon>Naganishia</taxon>
    </lineage>
</organism>
<evidence type="ECO:0000313" key="1">
    <source>
        <dbReference type="EMBL" id="KAJ9111560.1"/>
    </source>
</evidence>
<comment type="caution">
    <text evidence="1">The sequence shown here is derived from an EMBL/GenBank/DDBJ whole genome shotgun (WGS) entry which is preliminary data.</text>
</comment>
<protein>
    <submittedName>
        <fullName evidence="1">Uncharacterized protein</fullName>
    </submittedName>
</protein>
<reference evidence="1" key="1">
    <citation type="submission" date="2023-04" db="EMBL/GenBank/DDBJ databases">
        <title>Draft Genome sequencing of Naganishia species isolated from polar environments using Oxford Nanopore Technology.</title>
        <authorList>
            <person name="Leo P."/>
            <person name="Venkateswaran K."/>
        </authorList>
    </citation>
    <scope>NUCLEOTIDE SEQUENCE</scope>
    <source>
        <strain evidence="1">MNA-CCFEE 5262</strain>
    </source>
</reference>
<dbReference type="Proteomes" id="UP001230649">
    <property type="component" value="Unassembled WGS sequence"/>
</dbReference>
<sequence>MAGSDPVSSAAAYPAYLYLQSAQELLEKQAGSTADRPRSIAGNIMSGGMRILLIGYGDRWRKLRKALHSHLQSQSAKSYENIQERAAKRVVSDIIASPKGHQDHVKTYAATIVINIAYGRTDKVSYTDSDIQLVNQCGDRLGQTLRPGSFKMEALPWLRYVPGYTNTIDQWHKDELTLFRGQLDMARERLVGNLFVTHRARRLTSAFHRTSERLFCFLLYPIHQRKAERSSGQSIDCQITSAPIFAVVFSASAINIVIMAAAVFPEAQRRVQAELDEVIGRDRLPTFDDSDDLPVTWAFIRESYRWRPVSSGGFQHRTTEDIAWKGFFIPAGTPILGNHWGIHRDPTYYPNPESFDIDRWLIKNDTGSYQLNKDIKHFQFGFGRRVCPGQHIADRSVFINTSNLLWAFDVAESKDKPIDTLAFTNAANSHPLPYEARFTPRFDGVAEVCFEN</sequence>
<name>A0ACC2WJN9_9TREE</name>
<gene>
    <name evidence="1" type="ORF">QFC20_002534</name>
</gene>